<comment type="caution">
    <text evidence="1">The sequence shown here is derived from an EMBL/GenBank/DDBJ whole genome shotgun (WGS) entry which is preliminary data.</text>
</comment>
<name>A0A2G2YL36_CAPAN</name>
<dbReference type="Pfam" id="PF00560">
    <property type="entry name" value="LRR_1"/>
    <property type="match status" value="1"/>
</dbReference>
<evidence type="ECO:0000313" key="2">
    <source>
        <dbReference type="Proteomes" id="UP000222542"/>
    </source>
</evidence>
<sequence>MTLVFLGHDILLAIERNFSGEFPGTYSSCKPLQRLRVNKKQLFGKIPSSVWGLPDVLMMNFSDNKLTGTMSPEIRVATNLNQSVLSNNKFSCELRKEFEELIHLERLHLDNNDFSGALPSELGSIPNSLSMMTSLNSLNLSLKRLIDDEETLEEAKGTNAKWKLESFYHMEIYADEVCDFNEDNLSESGGTRKVHHFDMQNGCGTVVVKQLCKGNNVKVLTREI</sequence>
<dbReference type="Gramene" id="PHT70456">
    <property type="protein sequence ID" value="PHT70456"/>
    <property type="gene ID" value="T459_25560"/>
</dbReference>
<dbReference type="Proteomes" id="UP000222542">
    <property type="component" value="Unassembled WGS sequence"/>
</dbReference>
<dbReference type="STRING" id="4072.A0A2G2YL36"/>
<dbReference type="Gene3D" id="3.80.10.10">
    <property type="entry name" value="Ribonuclease Inhibitor"/>
    <property type="match status" value="1"/>
</dbReference>
<proteinExistence type="predicted"/>
<dbReference type="InterPro" id="IPR001611">
    <property type="entry name" value="Leu-rich_rpt"/>
</dbReference>
<reference evidence="1 2" key="1">
    <citation type="journal article" date="2014" name="Nat. Genet.">
        <title>Genome sequence of the hot pepper provides insights into the evolution of pungency in Capsicum species.</title>
        <authorList>
            <person name="Kim S."/>
            <person name="Park M."/>
            <person name="Yeom S.I."/>
            <person name="Kim Y.M."/>
            <person name="Lee J.M."/>
            <person name="Lee H.A."/>
            <person name="Seo E."/>
            <person name="Choi J."/>
            <person name="Cheong K."/>
            <person name="Kim K.T."/>
            <person name="Jung K."/>
            <person name="Lee G.W."/>
            <person name="Oh S.K."/>
            <person name="Bae C."/>
            <person name="Kim S.B."/>
            <person name="Lee H.Y."/>
            <person name="Kim S.Y."/>
            <person name="Kim M.S."/>
            <person name="Kang B.C."/>
            <person name="Jo Y.D."/>
            <person name="Yang H.B."/>
            <person name="Jeong H.J."/>
            <person name="Kang W.H."/>
            <person name="Kwon J.K."/>
            <person name="Shin C."/>
            <person name="Lim J.Y."/>
            <person name="Park J.H."/>
            <person name="Huh J.H."/>
            <person name="Kim J.S."/>
            <person name="Kim B.D."/>
            <person name="Cohen O."/>
            <person name="Paran I."/>
            <person name="Suh M.C."/>
            <person name="Lee S.B."/>
            <person name="Kim Y.K."/>
            <person name="Shin Y."/>
            <person name="Noh S.J."/>
            <person name="Park J."/>
            <person name="Seo Y.S."/>
            <person name="Kwon S.Y."/>
            <person name="Kim H.A."/>
            <person name="Park J.M."/>
            <person name="Kim H.J."/>
            <person name="Choi S.B."/>
            <person name="Bosland P.W."/>
            <person name="Reeves G."/>
            <person name="Jo S.H."/>
            <person name="Lee B.W."/>
            <person name="Cho H.T."/>
            <person name="Choi H.S."/>
            <person name="Lee M.S."/>
            <person name="Yu Y."/>
            <person name="Do Choi Y."/>
            <person name="Park B.S."/>
            <person name="van Deynze A."/>
            <person name="Ashrafi H."/>
            <person name="Hill T."/>
            <person name="Kim W.T."/>
            <person name="Pai H.S."/>
            <person name="Ahn H.K."/>
            <person name="Yeam I."/>
            <person name="Giovannoni J.J."/>
            <person name="Rose J.K."/>
            <person name="Sorensen I."/>
            <person name="Lee S.J."/>
            <person name="Kim R.W."/>
            <person name="Choi I.Y."/>
            <person name="Choi B.S."/>
            <person name="Lim J.S."/>
            <person name="Lee Y.H."/>
            <person name="Choi D."/>
        </authorList>
    </citation>
    <scope>NUCLEOTIDE SEQUENCE [LARGE SCALE GENOMIC DNA]</scope>
    <source>
        <strain evidence="2">cv. CM334</strain>
    </source>
</reference>
<protein>
    <submittedName>
        <fullName evidence="1">Uncharacterized protein</fullName>
    </submittedName>
</protein>
<dbReference type="InterPro" id="IPR032675">
    <property type="entry name" value="LRR_dom_sf"/>
</dbReference>
<dbReference type="SUPFAM" id="SSF52058">
    <property type="entry name" value="L domain-like"/>
    <property type="match status" value="1"/>
</dbReference>
<keyword evidence="2" id="KW-1185">Reference proteome</keyword>
<dbReference type="PANTHER" id="PTHR48065">
    <property type="entry name" value="OS10G0469600 PROTEIN"/>
    <property type="match status" value="1"/>
</dbReference>
<organism evidence="1 2">
    <name type="scientific">Capsicum annuum</name>
    <name type="common">Capsicum pepper</name>
    <dbReference type="NCBI Taxonomy" id="4072"/>
    <lineage>
        <taxon>Eukaryota</taxon>
        <taxon>Viridiplantae</taxon>
        <taxon>Streptophyta</taxon>
        <taxon>Embryophyta</taxon>
        <taxon>Tracheophyta</taxon>
        <taxon>Spermatophyta</taxon>
        <taxon>Magnoliopsida</taxon>
        <taxon>eudicotyledons</taxon>
        <taxon>Gunneridae</taxon>
        <taxon>Pentapetalae</taxon>
        <taxon>asterids</taxon>
        <taxon>lamiids</taxon>
        <taxon>Solanales</taxon>
        <taxon>Solanaceae</taxon>
        <taxon>Solanoideae</taxon>
        <taxon>Capsiceae</taxon>
        <taxon>Capsicum</taxon>
    </lineage>
</organism>
<dbReference type="EMBL" id="AYRZ02000010">
    <property type="protein sequence ID" value="PHT70456.1"/>
    <property type="molecule type" value="Genomic_DNA"/>
</dbReference>
<reference evidence="1 2" key="2">
    <citation type="journal article" date="2017" name="Genome Biol.">
        <title>New reference genome sequences of hot pepper reveal the massive evolution of plant disease-resistance genes by retroduplication.</title>
        <authorList>
            <person name="Kim S."/>
            <person name="Park J."/>
            <person name="Yeom S.I."/>
            <person name="Kim Y.M."/>
            <person name="Seo E."/>
            <person name="Kim K.T."/>
            <person name="Kim M.S."/>
            <person name="Lee J.M."/>
            <person name="Cheong K."/>
            <person name="Shin H.S."/>
            <person name="Kim S.B."/>
            <person name="Han K."/>
            <person name="Lee J."/>
            <person name="Park M."/>
            <person name="Lee H.A."/>
            <person name="Lee H.Y."/>
            <person name="Lee Y."/>
            <person name="Oh S."/>
            <person name="Lee J.H."/>
            <person name="Choi E."/>
            <person name="Choi E."/>
            <person name="Lee S.E."/>
            <person name="Jeon J."/>
            <person name="Kim H."/>
            <person name="Choi G."/>
            <person name="Song H."/>
            <person name="Lee J."/>
            <person name="Lee S.C."/>
            <person name="Kwon J.K."/>
            <person name="Lee H.Y."/>
            <person name="Koo N."/>
            <person name="Hong Y."/>
            <person name="Kim R.W."/>
            <person name="Kang W.H."/>
            <person name="Huh J.H."/>
            <person name="Kang B.C."/>
            <person name="Yang T.J."/>
            <person name="Lee Y.H."/>
            <person name="Bennetzen J.L."/>
            <person name="Choi D."/>
        </authorList>
    </citation>
    <scope>NUCLEOTIDE SEQUENCE [LARGE SCALE GENOMIC DNA]</scope>
    <source>
        <strain evidence="2">cv. CM334</strain>
    </source>
</reference>
<gene>
    <name evidence="1" type="ORF">T459_25560</name>
</gene>
<evidence type="ECO:0000313" key="1">
    <source>
        <dbReference type="EMBL" id="PHT70456.1"/>
    </source>
</evidence>
<accession>A0A2G2YL36</accession>
<dbReference type="AlphaFoldDB" id="A0A2G2YL36"/>